<comment type="similarity">
    <text evidence="1">Belongs to the UPF0301 (AlgH) family.</text>
</comment>
<name>A0ABW6DGK4_9BACT</name>
<comment type="caution">
    <text evidence="2">The sequence shown here is derived from an EMBL/GenBank/DDBJ whole genome shotgun (WGS) entry which is preliminary data.</text>
</comment>
<accession>A0ABW6DGK4</accession>
<evidence type="ECO:0000313" key="3">
    <source>
        <dbReference type="Proteomes" id="UP001598138"/>
    </source>
</evidence>
<dbReference type="Proteomes" id="UP001598138">
    <property type="component" value="Unassembled WGS sequence"/>
</dbReference>
<sequence>MPKDYTFEDLKPGILLLAEPFLDEPVFHRTVILLCEHSSSHSFGLVLNHPQDAILDSIREEKVMEEIPLYTGGPVDQTILQFIHRRPDLITGGQEISPGLFWAGDFEQAIEAIINQQIEFKDIKFFVGYSGWSAGQLEREVKSDSWMLEPATLDYVFDETPESLWRKVLYQKGGNYRILSTYPDDPTLN</sequence>
<gene>
    <name evidence="2" type="ORF">U0R10_09440</name>
</gene>
<evidence type="ECO:0000256" key="1">
    <source>
        <dbReference type="ARBA" id="ARBA00009600"/>
    </source>
</evidence>
<dbReference type="Gene3D" id="3.40.1740.10">
    <property type="entry name" value="VC0467-like"/>
    <property type="match status" value="1"/>
</dbReference>
<dbReference type="PANTHER" id="PTHR30327:SF1">
    <property type="entry name" value="UPF0301 PROTEIN YQGE"/>
    <property type="match status" value="1"/>
</dbReference>
<keyword evidence="3" id="KW-1185">Reference proteome</keyword>
<dbReference type="SUPFAM" id="SSF143456">
    <property type="entry name" value="VC0467-like"/>
    <property type="match status" value="1"/>
</dbReference>
<dbReference type="EMBL" id="JBBKXZ010000003">
    <property type="protein sequence ID" value="MFD3394847.1"/>
    <property type="molecule type" value="Genomic_DNA"/>
</dbReference>
<proteinExistence type="inferred from homology"/>
<evidence type="ECO:0000313" key="2">
    <source>
        <dbReference type="EMBL" id="MFD3394847.1"/>
    </source>
</evidence>
<dbReference type="InterPro" id="IPR003774">
    <property type="entry name" value="AlgH-like"/>
</dbReference>
<protein>
    <submittedName>
        <fullName evidence="2">YqgE/AlgH family protein</fullName>
    </submittedName>
</protein>
<organism evidence="2 3">
    <name type="scientific">Aquirufa avitistagni</name>
    <dbReference type="NCBI Taxonomy" id="3104728"/>
    <lineage>
        <taxon>Bacteria</taxon>
        <taxon>Pseudomonadati</taxon>
        <taxon>Bacteroidota</taxon>
        <taxon>Cytophagia</taxon>
        <taxon>Cytophagales</taxon>
        <taxon>Flectobacillaceae</taxon>
        <taxon>Aquirufa</taxon>
    </lineage>
</organism>
<dbReference type="RefSeq" id="WP_377983721.1">
    <property type="nucleotide sequence ID" value="NZ_JBBKXZ010000003.1"/>
</dbReference>
<dbReference type="PANTHER" id="PTHR30327">
    <property type="entry name" value="UNCHARACTERIZED PROTEIN YQGE"/>
    <property type="match status" value="1"/>
</dbReference>
<reference evidence="2 3" key="1">
    <citation type="submission" date="2024-03" db="EMBL/GenBank/DDBJ databases">
        <title>Aquirufa genome sequencing.</title>
        <authorList>
            <person name="Pitt A."/>
            <person name="Hahn M.W."/>
        </authorList>
    </citation>
    <scope>NUCLEOTIDE SEQUENCE [LARGE SCALE GENOMIC DNA]</scope>
    <source>
        <strain evidence="2 3">OSTEICH-129V</strain>
    </source>
</reference>
<dbReference type="Pfam" id="PF02622">
    <property type="entry name" value="DUF179"/>
    <property type="match status" value="1"/>
</dbReference>